<keyword evidence="1" id="KW-1133">Transmembrane helix</keyword>
<name>A0A6G7Y894_9ACTN</name>
<sequence length="50" mass="5095">MVIGLVSLLLAGLGLWAAFGQVSWTAVALAAPLCLVVIGVLGLLASRHRP</sequence>
<dbReference type="AlphaFoldDB" id="A0A6G7Y894"/>
<reference evidence="2 3" key="1">
    <citation type="submission" date="2020-03" db="EMBL/GenBank/DDBJ databases">
        <title>Propioniciclava sp. nov., isolated from Hydrophilus acuminatus.</title>
        <authorList>
            <person name="Hyun D.-W."/>
            <person name="Bae J.-W."/>
        </authorList>
    </citation>
    <scope>NUCLEOTIDE SEQUENCE [LARGE SCALE GENOMIC DNA]</scope>
    <source>
        <strain evidence="2 3">HDW11</strain>
    </source>
</reference>
<proteinExistence type="predicted"/>
<evidence type="ECO:0000313" key="3">
    <source>
        <dbReference type="Proteomes" id="UP000501058"/>
    </source>
</evidence>
<keyword evidence="3" id="KW-1185">Reference proteome</keyword>
<accession>A0A6G7Y894</accession>
<feature type="transmembrane region" description="Helical" evidence="1">
    <location>
        <begin position="27"/>
        <end position="45"/>
    </location>
</feature>
<dbReference type="Proteomes" id="UP000501058">
    <property type="component" value="Chromosome"/>
</dbReference>
<keyword evidence="1" id="KW-0472">Membrane</keyword>
<evidence type="ECO:0000313" key="2">
    <source>
        <dbReference type="EMBL" id="QIK73035.1"/>
    </source>
</evidence>
<dbReference type="RefSeq" id="WP_166234106.1">
    <property type="nucleotide sequence ID" value="NZ_CP049865.1"/>
</dbReference>
<protein>
    <submittedName>
        <fullName evidence="2">Uncharacterized protein</fullName>
    </submittedName>
</protein>
<evidence type="ECO:0000256" key="1">
    <source>
        <dbReference type="SAM" id="Phobius"/>
    </source>
</evidence>
<keyword evidence="1" id="KW-0812">Transmembrane</keyword>
<organism evidence="2 3">
    <name type="scientific">Propioniciclava coleopterorum</name>
    <dbReference type="NCBI Taxonomy" id="2714937"/>
    <lineage>
        <taxon>Bacteria</taxon>
        <taxon>Bacillati</taxon>
        <taxon>Actinomycetota</taxon>
        <taxon>Actinomycetes</taxon>
        <taxon>Propionibacteriales</taxon>
        <taxon>Propionibacteriaceae</taxon>
        <taxon>Propioniciclava</taxon>
    </lineage>
</organism>
<gene>
    <name evidence="2" type="ORF">G7070_13160</name>
</gene>
<dbReference type="KEGG" id="prv:G7070_13160"/>
<dbReference type="EMBL" id="CP049865">
    <property type="protein sequence ID" value="QIK73035.1"/>
    <property type="molecule type" value="Genomic_DNA"/>
</dbReference>